<dbReference type="CDD" id="cd16842">
    <property type="entry name" value="Ig_SLAM-like_N"/>
    <property type="match status" value="1"/>
</dbReference>
<dbReference type="GO" id="GO:0032715">
    <property type="term" value="P:negative regulation of interleukin-6 production"/>
    <property type="evidence" value="ECO:0007669"/>
    <property type="project" value="TreeGrafter"/>
</dbReference>
<keyword evidence="8" id="KW-0472">Membrane</keyword>
<keyword evidence="3" id="KW-0812">Transmembrane</keyword>
<evidence type="ECO:0000313" key="13">
    <source>
        <dbReference type="EMBL" id="KAF5915405.1"/>
    </source>
</evidence>
<feature type="non-terminal residue" evidence="13">
    <location>
        <position position="280"/>
    </location>
</feature>
<evidence type="ECO:0000256" key="8">
    <source>
        <dbReference type="ARBA" id="ARBA00023136"/>
    </source>
</evidence>
<dbReference type="PANTHER" id="PTHR12080">
    <property type="entry name" value="SIGNALING LYMPHOCYTIC ACTIVATION MOLECULE"/>
    <property type="match status" value="1"/>
</dbReference>
<dbReference type="PROSITE" id="PS50835">
    <property type="entry name" value="IG_LIKE"/>
    <property type="match status" value="1"/>
</dbReference>
<reference evidence="13 14" key="1">
    <citation type="journal article" date="2020" name="Mol. Biol. Evol.">
        <title>Interspecific Gene Flow and the Evolution of Specialization in Black and White Rhinoceros.</title>
        <authorList>
            <person name="Moodley Y."/>
            <person name="Westbury M.V."/>
            <person name="Russo I.M."/>
            <person name="Gopalakrishnan S."/>
            <person name="Rakotoarivelo A."/>
            <person name="Olsen R.A."/>
            <person name="Prost S."/>
            <person name="Tunstall T."/>
            <person name="Ryder O.A."/>
            <person name="Dalen L."/>
            <person name="Bruford M.W."/>
        </authorList>
    </citation>
    <scope>NUCLEOTIDE SEQUENCE [LARGE SCALE GENOMIC DNA]</scope>
    <source>
        <strain evidence="13">SBR-YM</strain>
        <tissue evidence="13">Skin</tissue>
    </source>
</reference>
<dbReference type="Pfam" id="PF13927">
    <property type="entry name" value="Ig_3"/>
    <property type="match status" value="1"/>
</dbReference>
<evidence type="ECO:0000256" key="1">
    <source>
        <dbReference type="ARBA" id="ARBA00004479"/>
    </source>
</evidence>
<evidence type="ECO:0000256" key="11">
    <source>
        <dbReference type="ARBA" id="ARBA00023319"/>
    </source>
</evidence>
<dbReference type="Proteomes" id="UP000551758">
    <property type="component" value="Unassembled WGS sequence"/>
</dbReference>
<dbReference type="SMART" id="SM00409">
    <property type="entry name" value="IG"/>
    <property type="match status" value="2"/>
</dbReference>
<dbReference type="EMBL" id="JACDTQ010002865">
    <property type="protein sequence ID" value="KAF5915405.1"/>
    <property type="molecule type" value="Genomic_DNA"/>
</dbReference>
<evidence type="ECO:0000256" key="5">
    <source>
        <dbReference type="ARBA" id="ARBA00022859"/>
    </source>
</evidence>
<keyword evidence="9" id="KW-1015">Disulfide bond</keyword>
<keyword evidence="4" id="KW-0732">Signal</keyword>
<feature type="domain" description="Ig-like" evidence="12">
    <location>
        <begin position="126"/>
        <end position="198"/>
    </location>
</feature>
<keyword evidence="5" id="KW-0391">Immunity</keyword>
<gene>
    <name evidence="13" type="ORF">HPG69_003914</name>
</gene>
<evidence type="ECO:0000256" key="3">
    <source>
        <dbReference type="ARBA" id="ARBA00022692"/>
    </source>
</evidence>
<dbReference type="GO" id="GO:0042110">
    <property type="term" value="P:T cell activation"/>
    <property type="evidence" value="ECO:0007669"/>
    <property type="project" value="TreeGrafter"/>
</dbReference>
<evidence type="ECO:0000256" key="7">
    <source>
        <dbReference type="ARBA" id="ARBA00023130"/>
    </source>
</evidence>
<evidence type="ECO:0000256" key="4">
    <source>
        <dbReference type="ARBA" id="ARBA00022729"/>
    </source>
</evidence>
<dbReference type="InterPro" id="IPR013106">
    <property type="entry name" value="Ig_V-set"/>
</dbReference>
<evidence type="ECO:0000256" key="10">
    <source>
        <dbReference type="ARBA" id="ARBA00023180"/>
    </source>
</evidence>
<dbReference type="Gene3D" id="2.60.40.10">
    <property type="entry name" value="Immunoglobulins"/>
    <property type="match status" value="2"/>
</dbReference>
<dbReference type="SUPFAM" id="SSF48726">
    <property type="entry name" value="Immunoglobulin"/>
    <property type="match status" value="2"/>
</dbReference>
<dbReference type="GO" id="GO:0045087">
    <property type="term" value="P:innate immune response"/>
    <property type="evidence" value="ECO:0007669"/>
    <property type="project" value="UniProtKB-KW"/>
</dbReference>
<dbReference type="GO" id="GO:0009897">
    <property type="term" value="C:external side of plasma membrane"/>
    <property type="evidence" value="ECO:0007669"/>
    <property type="project" value="TreeGrafter"/>
</dbReference>
<dbReference type="PANTHER" id="PTHR12080:SF103">
    <property type="entry name" value="SLAM FAMILY MEMBER 5"/>
    <property type="match status" value="1"/>
</dbReference>
<name>A0A7J7EI03_DICBM</name>
<dbReference type="FunFam" id="2.60.40.10:FF:000820">
    <property type="entry name" value="SLAM family member 7"/>
    <property type="match status" value="1"/>
</dbReference>
<dbReference type="Pfam" id="PF07686">
    <property type="entry name" value="V-set"/>
    <property type="match status" value="1"/>
</dbReference>
<keyword evidence="2" id="KW-0399">Innate immunity</keyword>
<accession>A0A7J7EI03</accession>
<evidence type="ECO:0000256" key="2">
    <source>
        <dbReference type="ARBA" id="ARBA00022588"/>
    </source>
</evidence>
<dbReference type="InterPro" id="IPR036179">
    <property type="entry name" value="Ig-like_dom_sf"/>
</dbReference>
<dbReference type="InterPro" id="IPR013783">
    <property type="entry name" value="Ig-like_fold"/>
</dbReference>
<organism evidence="13 14">
    <name type="scientific">Diceros bicornis minor</name>
    <name type="common">South-central black rhinoceros</name>
    <dbReference type="NCBI Taxonomy" id="77932"/>
    <lineage>
        <taxon>Eukaryota</taxon>
        <taxon>Metazoa</taxon>
        <taxon>Chordata</taxon>
        <taxon>Craniata</taxon>
        <taxon>Vertebrata</taxon>
        <taxon>Euteleostomi</taxon>
        <taxon>Mammalia</taxon>
        <taxon>Eutheria</taxon>
        <taxon>Laurasiatheria</taxon>
        <taxon>Perissodactyla</taxon>
        <taxon>Rhinocerotidae</taxon>
        <taxon>Diceros</taxon>
    </lineage>
</organism>
<dbReference type="GO" id="GO:0043030">
    <property type="term" value="P:regulation of macrophage activation"/>
    <property type="evidence" value="ECO:0007669"/>
    <property type="project" value="TreeGrafter"/>
</dbReference>
<comment type="subcellular location">
    <subcellularLocation>
        <location evidence="1">Membrane</location>
        <topology evidence="1">Single-pass type I membrane protein</topology>
    </subcellularLocation>
</comment>
<dbReference type="AlphaFoldDB" id="A0A7J7EI03"/>
<protein>
    <recommendedName>
        <fullName evidence="12">Ig-like domain-containing protein</fullName>
    </recommendedName>
</protein>
<dbReference type="GO" id="GO:0071639">
    <property type="term" value="P:positive regulation of monocyte chemotactic protein-1 production"/>
    <property type="evidence" value="ECO:0007669"/>
    <property type="project" value="TreeGrafter"/>
</dbReference>
<dbReference type="GO" id="GO:0002250">
    <property type="term" value="P:adaptive immune response"/>
    <property type="evidence" value="ECO:0007669"/>
    <property type="project" value="UniProtKB-KW"/>
</dbReference>
<dbReference type="FunFam" id="2.60.40.10:FF:000470">
    <property type="entry name" value="SLAM family member 7"/>
    <property type="match status" value="1"/>
</dbReference>
<evidence type="ECO:0000256" key="9">
    <source>
        <dbReference type="ARBA" id="ARBA00023157"/>
    </source>
</evidence>
<sequence length="280" mass="31304">MSSGLEAAGSDIDILTVNGILGESVTFPLNIQEPQQVVSIAWNSKTSVAFVVPGNSRTAPTVTVTHQNYYERINVSAQNYNLEISNLRMEDTGTYKADININTPETKATTITRHYNLQVYRRLGKPKITQSLMTSVNSTCNVTLTCSVEKEEKNVTYSWSPLGEEGNVLRIFRIPDNQELTYTCTAWNPVSNNSDSISSRQLCTDITIGLRTRHTGLLSSYLKTFSKNPVSRDARPAESRIYDEIPQSMVLPAKEEPVNTIYSIVQYSDKCPSLEYAKRE</sequence>
<keyword evidence="11" id="KW-0393">Immunoglobulin domain</keyword>
<dbReference type="InterPro" id="IPR015631">
    <property type="entry name" value="CD2/SLAM_rcpt"/>
</dbReference>
<dbReference type="GO" id="GO:0032760">
    <property type="term" value="P:positive regulation of tumor necrosis factor production"/>
    <property type="evidence" value="ECO:0007669"/>
    <property type="project" value="TreeGrafter"/>
</dbReference>
<keyword evidence="7" id="KW-1064">Adaptive immunity</keyword>
<keyword evidence="14" id="KW-1185">Reference proteome</keyword>
<comment type="caution">
    <text evidence="13">The sequence shown here is derived from an EMBL/GenBank/DDBJ whole genome shotgun (WGS) entry which is preliminary data.</text>
</comment>
<proteinExistence type="predicted"/>
<dbReference type="InterPro" id="IPR003599">
    <property type="entry name" value="Ig_sub"/>
</dbReference>
<dbReference type="InterPro" id="IPR007110">
    <property type="entry name" value="Ig-like_dom"/>
</dbReference>
<evidence type="ECO:0000313" key="14">
    <source>
        <dbReference type="Proteomes" id="UP000551758"/>
    </source>
</evidence>
<keyword evidence="10" id="KW-0325">Glycoprotein</keyword>
<evidence type="ECO:0000259" key="12">
    <source>
        <dbReference type="PROSITE" id="PS50835"/>
    </source>
</evidence>
<evidence type="ECO:0000256" key="6">
    <source>
        <dbReference type="ARBA" id="ARBA00022989"/>
    </source>
</evidence>
<keyword evidence="6" id="KW-1133">Transmembrane helix</keyword>